<reference evidence="2 3" key="1">
    <citation type="submission" date="2019-10" db="EMBL/GenBank/DDBJ databases">
        <title>Alkaliphilus serpentinus sp. nov. and Alkaliphilus pronyensis sp. nov., two novel anaerobic alkaliphilic species isolated from the serpentinized-hosted hydrothermal field of the Prony Bay (New Caledonia).</title>
        <authorList>
            <person name="Postec A."/>
        </authorList>
    </citation>
    <scope>NUCLEOTIDE SEQUENCE [LARGE SCALE GENOMIC DNA]</scope>
    <source>
        <strain evidence="2 3">LacT</strain>
    </source>
</reference>
<dbReference type="AlphaFoldDB" id="A0A833HLW5"/>
<comment type="caution">
    <text evidence="2">The sequence shown here is derived from an EMBL/GenBank/DDBJ whole genome shotgun (WGS) entry which is preliminary data.</text>
</comment>
<evidence type="ECO:0000313" key="2">
    <source>
        <dbReference type="EMBL" id="KAB3526745.1"/>
    </source>
</evidence>
<name>A0A833HLW5_9FIRM</name>
<gene>
    <name evidence="2" type="ORF">F8153_13325</name>
</gene>
<dbReference type="RefSeq" id="WP_151866844.1">
    <property type="nucleotide sequence ID" value="NZ_WBZB01000048.1"/>
</dbReference>
<organism evidence="2 3">
    <name type="scientific">Alkaliphilus serpentinus</name>
    <dbReference type="NCBI Taxonomy" id="1482731"/>
    <lineage>
        <taxon>Bacteria</taxon>
        <taxon>Bacillati</taxon>
        <taxon>Bacillota</taxon>
        <taxon>Clostridia</taxon>
        <taxon>Peptostreptococcales</taxon>
        <taxon>Natronincolaceae</taxon>
        <taxon>Alkaliphilus</taxon>
    </lineage>
</organism>
<keyword evidence="1" id="KW-0812">Transmembrane</keyword>
<dbReference type="Proteomes" id="UP000465601">
    <property type="component" value="Unassembled WGS sequence"/>
</dbReference>
<feature type="transmembrane region" description="Helical" evidence="1">
    <location>
        <begin position="20"/>
        <end position="43"/>
    </location>
</feature>
<keyword evidence="1" id="KW-0472">Membrane</keyword>
<accession>A0A833HLW5</accession>
<protein>
    <submittedName>
        <fullName evidence="2">Uncharacterized protein</fullName>
    </submittedName>
</protein>
<evidence type="ECO:0000313" key="3">
    <source>
        <dbReference type="Proteomes" id="UP000465601"/>
    </source>
</evidence>
<keyword evidence="1" id="KW-1133">Transmembrane helix</keyword>
<sequence>MYNNIAGFYKRNKQNKLKDFLLRLSLVIIFITITSKSVNFIVNDLIFKRPKPNLAPTGNYSDIIYYIYSPYGLIASLLMILSLVMIDFINNKKKDNSI</sequence>
<dbReference type="EMBL" id="WBZB01000048">
    <property type="protein sequence ID" value="KAB3526745.1"/>
    <property type="molecule type" value="Genomic_DNA"/>
</dbReference>
<proteinExistence type="predicted"/>
<evidence type="ECO:0000256" key="1">
    <source>
        <dbReference type="SAM" id="Phobius"/>
    </source>
</evidence>
<feature type="transmembrane region" description="Helical" evidence="1">
    <location>
        <begin position="63"/>
        <end position="86"/>
    </location>
</feature>
<keyword evidence="3" id="KW-1185">Reference proteome</keyword>